<sequence>MKLIRDEYDARQGGALIGLFGRCYLGPPYVDHKLDIYGNISQHYTASDTVELPYSNARALVRNDAYAFVELYSDGSIVPVRDDGVPVRTGSTFQ</sequence>
<name>A0ABZ2PT78_9NOCA</name>
<accession>A0ABZ2PT78</accession>
<reference evidence="1 2" key="1">
    <citation type="submission" date="2024-03" db="EMBL/GenBank/DDBJ databases">
        <title>Natural products discovery in diverse microorganisms through a two-stage MS feature dereplication strategy.</title>
        <authorList>
            <person name="Zhang R."/>
        </authorList>
    </citation>
    <scope>NUCLEOTIDE SEQUENCE [LARGE SCALE GENOMIC DNA]</scope>
    <source>
        <strain evidence="1 2">18930</strain>
    </source>
</reference>
<organism evidence="1 2">
    <name type="scientific">Rhodococcus sovatensis</name>
    <dbReference type="NCBI Taxonomy" id="1805840"/>
    <lineage>
        <taxon>Bacteria</taxon>
        <taxon>Bacillati</taxon>
        <taxon>Actinomycetota</taxon>
        <taxon>Actinomycetes</taxon>
        <taxon>Mycobacteriales</taxon>
        <taxon>Nocardiaceae</taxon>
        <taxon>Rhodococcus</taxon>
    </lineage>
</organism>
<dbReference type="RefSeq" id="WP_156520379.1">
    <property type="nucleotide sequence ID" value="NZ_CP147846.1"/>
</dbReference>
<evidence type="ECO:0000313" key="1">
    <source>
        <dbReference type="EMBL" id="WXG69666.1"/>
    </source>
</evidence>
<dbReference type="Proteomes" id="UP001432000">
    <property type="component" value="Chromosome"/>
</dbReference>
<protein>
    <submittedName>
        <fullName evidence="1">Uncharacterized protein</fullName>
    </submittedName>
</protein>
<gene>
    <name evidence="1" type="ORF">WDS16_03675</name>
</gene>
<evidence type="ECO:0000313" key="2">
    <source>
        <dbReference type="Proteomes" id="UP001432000"/>
    </source>
</evidence>
<proteinExistence type="predicted"/>
<dbReference type="EMBL" id="CP147846">
    <property type="protein sequence ID" value="WXG69666.1"/>
    <property type="molecule type" value="Genomic_DNA"/>
</dbReference>
<keyword evidence="2" id="KW-1185">Reference proteome</keyword>